<accession>A0A7K3MBK8</accession>
<evidence type="ECO:0000313" key="3">
    <source>
        <dbReference type="Proteomes" id="UP000460435"/>
    </source>
</evidence>
<dbReference type="Pfam" id="PF01609">
    <property type="entry name" value="DDE_Tnp_1"/>
    <property type="match status" value="1"/>
</dbReference>
<keyword evidence="3" id="KW-1185">Reference proteome</keyword>
<sequence>MAVQIVTRQGRVVVDVDHIGSAHTDAELALLVQTAREHLSPGQETLDLGPLERRCERVDDVADWTTSTELGGAVEASYGRPAMVAGGGQVVGTEALILWDVLTGAYAQLGFDVLGDEVFRDLVLGRIVEPTSKADTIRVLDEIGVAAPGLNTIYRCLKRCQERDYRGQLATAALAHSVRTTGTSALIMYDCTTLHFENADEDDLRRVGMSKEHRVDPQAQVGLLVDPGGFPLEVHLFEGNKAETTTLIPVLTQFQQRHGVTDMVVVADAGMLSASNLNALEDAGFSFIVGSRLTKAPYDLAEHFERHGNYFTDSQVLESNRVMGTGSAARSRRIVYQWSFKRQKRDDRNINKMIEKAEKIATGQAPLKKTRFLKVTGATKELDQATIDRARQLAGLKGYVTNLSVEAMDGAAVIAAYHDLWQVEASFRMTKNDLRARPVFHRQREAIEAHLTVVFAALALSRHLQERAGMSIKKIVQTLRPVRSAKVEINGEQLVLPPKLPDRAKELLEAINGH</sequence>
<dbReference type="EMBL" id="WLZY01000014">
    <property type="protein sequence ID" value="NDL60699.1"/>
    <property type="molecule type" value="Genomic_DNA"/>
</dbReference>
<organism evidence="2 3">
    <name type="scientific">Phytoactinopolyspora mesophila</name>
    <dbReference type="NCBI Taxonomy" id="2650750"/>
    <lineage>
        <taxon>Bacteria</taxon>
        <taxon>Bacillati</taxon>
        <taxon>Actinomycetota</taxon>
        <taxon>Actinomycetes</taxon>
        <taxon>Jiangellales</taxon>
        <taxon>Jiangellaceae</taxon>
        <taxon>Phytoactinopolyspora</taxon>
    </lineage>
</organism>
<feature type="domain" description="Transposase IS4-like" evidence="1">
    <location>
        <begin position="218"/>
        <end position="459"/>
    </location>
</feature>
<dbReference type="InterPro" id="IPR047654">
    <property type="entry name" value="IS1634_transpos"/>
</dbReference>
<comment type="caution">
    <text evidence="2">The sequence shown here is derived from an EMBL/GenBank/DDBJ whole genome shotgun (WGS) entry which is preliminary data.</text>
</comment>
<dbReference type="InterPro" id="IPR012337">
    <property type="entry name" value="RNaseH-like_sf"/>
</dbReference>
<dbReference type="GO" id="GO:0003677">
    <property type="term" value="F:DNA binding"/>
    <property type="evidence" value="ECO:0007669"/>
    <property type="project" value="InterPro"/>
</dbReference>
<dbReference type="GO" id="GO:0004803">
    <property type="term" value="F:transposase activity"/>
    <property type="evidence" value="ECO:0007669"/>
    <property type="project" value="InterPro"/>
</dbReference>
<dbReference type="Proteomes" id="UP000460435">
    <property type="component" value="Unassembled WGS sequence"/>
</dbReference>
<evidence type="ECO:0000259" key="1">
    <source>
        <dbReference type="Pfam" id="PF01609"/>
    </source>
</evidence>
<dbReference type="SUPFAM" id="SSF53098">
    <property type="entry name" value="Ribonuclease H-like"/>
    <property type="match status" value="1"/>
</dbReference>
<reference evidence="2 3" key="1">
    <citation type="submission" date="2019-11" db="EMBL/GenBank/DDBJ databases">
        <authorList>
            <person name="Li X.-J."/>
            <person name="Feng X.-M."/>
        </authorList>
    </citation>
    <scope>NUCLEOTIDE SEQUENCE [LARGE SCALE GENOMIC DNA]</scope>
    <source>
        <strain evidence="2 3">XMNu-373</strain>
    </source>
</reference>
<protein>
    <submittedName>
        <fullName evidence="2">IS1634 family transposase</fullName>
    </submittedName>
</protein>
<proteinExistence type="predicted"/>
<name>A0A7K3MBK8_9ACTN</name>
<dbReference type="PANTHER" id="PTHR34614">
    <property type="match status" value="1"/>
</dbReference>
<gene>
    <name evidence="2" type="ORF">F7O44_26845</name>
</gene>
<dbReference type="InterPro" id="IPR002559">
    <property type="entry name" value="Transposase_11"/>
</dbReference>
<dbReference type="GO" id="GO:0006313">
    <property type="term" value="P:DNA transposition"/>
    <property type="evidence" value="ECO:0007669"/>
    <property type="project" value="InterPro"/>
</dbReference>
<dbReference type="NCBIfam" id="NF033559">
    <property type="entry name" value="transpos_IS1634"/>
    <property type="match status" value="1"/>
</dbReference>
<evidence type="ECO:0000313" key="2">
    <source>
        <dbReference type="EMBL" id="NDL60699.1"/>
    </source>
</evidence>
<dbReference type="AlphaFoldDB" id="A0A7K3MBK8"/>
<dbReference type="PANTHER" id="PTHR34614:SF2">
    <property type="entry name" value="TRANSPOSASE IS4-LIKE DOMAIN-CONTAINING PROTEIN"/>
    <property type="match status" value="1"/>
</dbReference>